<dbReference type="InterPro" id="IPR017853">
    <property type="entry name" value="GH"/>
</dbReference>
<dbReference type="GO" id="GO:0030245">
    <property type="term" value="P:cellulose catabolic process"/>
    <property type="evidence" value="ECO:0007669"/>
    <property type="project" value="UniProtKB-KW"/>
</dbReference>
<keyword evidence="11" id="KW-1185">Reference proteome</keyword>
<comment type="catalytic activity">
    <reaction evidence="1">
        <text>Endohydrolysis of (1-&gt;4)-beta-D-glucosidic linkages in cellulose, lichenin and cereal beta-D-glucans.</text>
        <dbReference type="EC" id="3.2.1.4"/>
    </reaction>
</comment>
<comment type="similarity">
    <text evidence="8">Belongs to the glycosyl hydrolase 5 (cellulase A) family.</text>
</comment>
<feature type="domain" description="Glycoside hydrolase family 5" evidence="9">
    <location>
        <begin position="45"/>
        <end position="380"/>
    </location>
</feature>
<evidence type="ECO:0000256" key="4">
    <source>
        <dbReference type="ARBA" id="ARBA00023001"/>
    </source>
</evidence>
<keyword evidence="5" id="KW-0119">Carbohydrate metabolism</keyword>
<name>A0A1H8NI44_9BRAD</name>
<dbReference type="InterPro" id="IPR018087">
    <property type="entry name" value="Glyco_hydro_5_CS"/>
</dbReference>
<dbReference type="GO" id="GO:0008810">
    <property type="term" value="F:cellulase activity"/>
    <property type="evidence" value="ECO:0007669"/>
    <property type="project" value="UniProtKB-EC"/>
</dbReference>
<dbReference type="OrthoDB" id="9800955at2"/>
<dbReference type="EMBL" id="FODT01000002">
    <property type="protein sequence ID" value="SEO29232.1"/>
    <property type="molecule type" value="Genomic_DNA"/>
</dbReference>
<keyword evidence="4" id="KW-0136">Cellulose degradation</keyword>
<evidence type="ECO:0000256" key="2">
    <source>
        <dbReference type="ARBA" id="ARBA00012601"/>
    </source>
</evidence>
<keyword evidence="3 8" id="KW-0378">Hydrolase</keyword>
<keyword evidence="6 8" id="KW-0326">Glycosidase</keyword>
<dbReference type="RefSeq" id="WP_011501535.1">
    <property type="nucleotide sequence ID" value="NZ_FODT01000002.1"/>
</dbReference>
<dbReference type="InterPro" id="IPR001547">
    <property type="entry name" value="Glyco_hydro_5"/>
</dbReference>
<sequence>MDAAVPSHVADPPAIVRDAGDLRPAGRGGYLLPNGYLSTSGSQIVDASGRPVRIASIGWNGTEGPLGAAPSGIWRVSYKTVLDSIVAAGFNAVRIPWTDIGLNAPLNGYSDRLGWINITLNPELLASSTPNSQGRYQYVTTLVAFQRIVDYAQEIGLKVIFNHHTNQGTAGQQRNGLWFDLGPGTDNTDGIVPGRVTAETFKQNWLLVARTFANNPTVIGYDLHNEPNGDRGHITWGGGGPTDIKAMCEDVGSAIQDVSPGVLIICEGPETYKPPPASSGMDPRHAAPAGNLTAAGANPVKLKIANKLVYSIHEYPDEISDTKRWGLPEVGKGFIDRMNFTWGYLVRDNIAPVWIGEMGASLRTPETREWARNLIDYMNGKYGQEGGPTFSGDQQPVSGSWWLIGPSNDPPFGLQTEWGVGNYRPDQIAITDEMLMRPRN</sequence>
<dbReference type="Proteomes" id="UP000199615">
    <property type="component" value="Unassembled WGS sequence"/>
</dbReference>
<organism evidence="10 11">
    <name type="scientific">Rhodopseudomonas pseudopalustris</name>
    <dbReference type="NCBI Taxonomy" id="1513892"/>
    <lineage>
        <taxon>Bacteria</taxon>
        <taxon>Pseudomonadati</taxon>
        <taxon>Pseudomonadota</taxon>
        <taxon>Alphaproteobacteria</taxon>
        <taxon>Hyphomicrobiales</taxon>
        <taxon>Nitrobacteraceae</taxon>
        <taxon>Rhodopseudomonas</taxon>
    </lineage>
</organism>
<evidence type="ECO:0000256" key="5">
    <source>
        <dbReference type="ARBA" id="ARBA00023277"/>
    </source>
</evidence>
<dbReference type="SUPFAM" id="SSF51445">
    <property type="entry name" value="(Trans)glycosidases"/>
    <property type="match status" value="1"/>
</dbReference>
<protein>
    <recommendedName>
        <fullName evidence="2">cellulase</fullName>
        <ecNumber evidence="2">3.2.1.4</ecNumber>
    </recommendedName>
</protein>
<dbReference type="Pfam" id="PF00150">
    <property type="entry name" value="Cellulase"/>
    <property type="match status" value="1"/>
</dbReference>
<proteinExistence type="inferred from homology"/>
<dbReference type="Gene3D" id="3.20.20.80">
    <property type="entry name" value="Glycosidases"/>
    <property type="match status" value="1"/>
</dbReference>
<dbReference type="PANTHER" id="PTHR35923">
    <property type="entry name" value="MAJOR EXTRACELLULAR ENDOGLUCANASE"/>
    <property type="match status" value="1"/>
</dbReference>
<evidence type="ECO:0000256" key="7">
    <source>
        <dbReference type="ARBA" id="ARBA00023326"/>
    </source>
</evidence>
<keyword evidence="7" id="KW-0624">Polysaccharide degradation</keyword>
<evidence type="ECO:0000313" key="11">
    <source>
        <dbReference type="Proteomes" id="UP000199615"/>
    </source>
</evidence>
<dbReference type="PROSITE" id="PS00659">
    <property type="entry name" value="GLYCOSYL_HYDROL_F5"/>
    <property type="match status" value="1"/>
</dbReference>
<dbReference type="AlphaFoldDB" id="A0A1H8NI44"/>
<evidence type="ECO:0000256" key="8">
    <source>
        <dbReference type="RuleBase" id="RU361153"/>
    </source>
</evidence>
<dbReference type="PANTHER" id="PTHR35923:SF2">
    <property type="entry name" value="ENDOGLUCANASE"/>
    <property type="match status" value="1"/>
</dbReference>
<accession>A0A1H8NI44</accession>
<evidence type="ECO:0000256" key="1">
    <source>
        <dbReference type="ARBA" id="ARBA00000966"/>
    </source>
</evidence>
<evidence type="ECO:0000313" key="10">
    <source>
        <dbReference type="EMBL" id="SEO29232.1"/>
    </source>
</evidence>
<dbReference type="EC" id="3.2.1.4" evidence="2"/>
<evidence type="ECO:0000259" key="9">
    <source>
        <dbReference type="Pfam" id="PF00150"/>
    </source>
</evidence>
<gene>
    <name evidence="10" type="ORF">SAMN05444123_102117</name>
</gene>
<reference evidence="11" key="1">
    <citation type="submission" date="2016-10" db="EMBL/GenBank/DDBJ databases">
        <authorList>
            <person name="Varghese N."/>
            <person name="Submissions S."/>
        </authorList>
    </citation>
    <scope>NUCLEOTIDE SEQUENCE [LARGE SCALE GENOMIC DNA]</scope>
    <source>
        <strain evidence="11">DSM 123</strain>
    </source>
</reference>
<evidence type="ECO:0000256" key="6">
    <source>
        <dbReference type="ARBA" id="ARBA00023295"/>
    </source>
</evidence>
<evidence type="ECO:0000256" key="3">
    <source>
        <dbReference type="ARBA" id="ARBA00022801"/>
    </source>
</evidence>